<dbReference type="PANTHER" id="PTHR42693">
    <property type="entry name" value="ARYLSULFATASE FAMILY MEMBER"/>
    <property type="match status" value="1"/>
</dbReference>
<protein>
    <submittedName>
        <fullName evidence="3">Sulfatase</fullName>
    </submittedName>
</protein>
<organism evidence="3">
    <name type="scientific">uncultured Rubrobacteraceae bacterium</name>
    <dbReference type="NCBI Taxonomy" id="349277"/>
    <lineage>
        <taxon>Bacteria</taxon>
        <taxon>Bacillati</taxon>
        <taxon>Actinomycetota</taxon>
        <taxon>Rubrobacteria</taxon>
        <taxon>Rubrobacterales</taxon>
        <taxon>Rubrobacteraceae</taxon>
        <taxon>environmental samples</taxon>
    </lineage>
</organism>
<dbReference type="GO" id="GO:0004065">
    <property type="term" value="F:arylsulfatase activity"/>
    <property type="evidence" value="ECO:0007669"/>
    <property type="project" value="TreeGrafter"/>
</dbReference>
<evidence type="ECO:0000259" key="2">
    <source>
        <dbReference type="Pfam" id="PF00884"/>
    </source>
</evidence>
<proteinExistence type="inferred from homology"/>
<gene>
    <name evidence="3" type="ORF">AVDCRST_MAG58-1655</name>
</gene>
<dbReference type="InterPro" id="IPR000917">
    <property type="entry name" value="Sulfatase_N"/>
</dbReference>
<dbReference type="PROSITE" id="PS51257">
    <property type="entry name" value="PROKAR_LIPOPROTEIN"/>
    <property type="match status" value="1"/>
</dbReference>
<dbReference type="PANTHER" id="PTHR42693:SF33">
    <property type="entry name" value="ARYLSULFATASE"/>
    <property type="match status" value="1"/>
</dbReference>
<reference evidence="3" key="1">
    <citation type="submission" date="2020-02" db="EMBL/GenBank/DDBJ databases">
        <authorList>
            <person name="Meier V. D."/>
        </authorList>
    </citation>
    <scope>NUCLEOTIDE SEQUENCE</scope>
    <source>
        <strain evidence="3">AVDCRST_MAG58</strain>
    </source>
</reference>
<accession>A0A6J4QVL8</accession>
<name>A0A6J4QVL8_9ACTN</name>
<dbReference type="InterPro" id="IPR017850">
    <property type="entry name" value="Alkaline_phosphatase_core_sf"/>
</dbReference>
<dbReference type="EMBL" id="CADCVF010000036">
    <property type="protein sequence ID" value="CAA9456405.1"/>
    <property type="molecule type" value="Genomic_DNA"/>
</dbReference>
<dbReference type="AlphaFoldDB" id="A0A6J4QVL8"/>
<sequence>MRKRTLTRRDFLKMTGAGMAGATLLGATGCDLTERIRNIRNVPPGVKEGTNVVLIIIDSLRKDHIGAYGNDKIQSPNLDALAKDSILFTRAYPESIPTICARRAIHTGLRTWPFRDWIPPKGEDIILQGWEPIPDYQTTLAEMMQAVGYGTYLVTDNMHQFKPSYNIHRGFDVFDFFRGQTTDNYKPAWTYPKDKVAQALLKGNVPAMTGQMRQYFANVKERKTEADWFSPMVFSQATNYLEVLSEGGPFFLTVDSYDPHEPWDPPEKYVEMYDDEPYNLKEPFSVIYGPSSYLLPRELERMKARYSAEVTMMDRWLGHFLDKMEELGLFDNTLLILLSDHGVAHGEHGYTGKPDNVLWPEVTDIPFYIRHPEGKGAGQMSDYYASTHDVAPTILGFLGIEPQQELDGQDLSVLLGGGEAERRPHFSIGYNDHVWARDDRYVMFSTNRGADAKLYDVQRDPGMHNDIAGSEPNIVKRMFEGYVLEDAGGPLPTYDYGTEAR</sequence>
<dbReference type="CDD" id="cd16148">
    <property type="entry name" value="sulfatase_like"/>
    <property type="match status" value="1"/>
</dbReference>
<dbReference type="PROSITE" id="PS51318">
    <property type="entry name" value="TAT"/>
    <property type="match status" value="1"/>
</dbReference>
<evidence type="ECO:0000313" key="3">
    <source>
        <dbReference type="EMBL" id="CAA9456405.1"/>
    </source>
</evidence>
<dbReference type="SUPFAM" id="SSF53649">
    <property type="entry name" value="Alkaline phosphatase-like"/>
    <property type="match status" value="1"/>
</dbReference>
<comment type="similarity">
    <text evidence="1">Belongs to the sulfatase family.</text>
</comment>
<evidence type="ECO:0000256" key="1">
    <source>
        <dbReference type="ARBA" id="ARBA00008779"/>
    </source>
</evidence>
<dbReference type="InterPro" id="IPR006311">
    <property type="entry name" value="TAT_signal"/>
</dbReference>
<dbReference type="Pfam" id="PF00884">
    <property type="entry name" value="Sulfatase"/>
    <property type="match status" value="1"/>
</dbReference>
<dbReference type="NCBIfam" id="TIGR01409">
    <property type="entry name" value="TAT_signal_seq"/>
    <property type="match status" value="1"/>
</dbReference>
<dbReference type="InterPro" id="IPR019546">
    <property type="entry name" value="TAT_signal_bac_arc"/>
</dbReference>
<dbReference type="InterPro" id="IPR050738">
    <property type="entry name" value="Sulfatase"/>
</dbReference>
<feature type="domain" description="Sulfatase N-terminal" evidence="2">
    <location>
        <begin position="51"/>
        <end position="400"/>
    </location>
</feature>
<dbReference type="Gene3D" id="3.40.720.10">
    <property type="entry name" value="Alkaline Phosphatase, subunit A"/>
    <property type="match status" value="1"/>
</dbReference>